<dbReference type="AlphaFoldDB" id="A0A177N825"/>
<accession>A0A177N825</accession>
<comment type="caution">
    <text evidence="2">The sequence shown here is derived from an EMBL/GenBank/DDBJ whole genome shotgun (WGS) entry which is preliminary data.</text>
</comment>
<organism evidence="2 3">
    <name type="scientific">Methylomonas koyamae</name>
    <dbReference type="NCBI Taxonomy" id="702114"/>
    <lineage>
        <taxon>Bacteria</taxon>
        <taxon>Pseudomonadati</taxon>
        <taxon>Pseudomonadota</taxon>
        <taxon>Gammaproteobacteria</taxon>
        <taxon>Methylococcales</taxon>
        <taxon>Methylococcaceae</taxon>
        <taxon>Methylomonas</taxon>
    </lineage>
</organism>
<keyword evidence="1" id="KW-0732">Signal</keyword>
<gene>
    <name evidence="2" type="ORF">A1507_17355</name>
</gene>
<evidence type="ECO:0000313" key="3">
    <source>
        <dbReference type="Proteomes" id="UP000077857"/>
    </source>
</evidence>
<sequence>MKQMLPQGVLSLALVLVSWSVQADQASDMQKMLNDQVMAKPFSVEDEAKLNSYIEEATKRGTPPKSEPSKYWRRGYTCNDLRRYSWNDYRDCSYYYRYYGYYWPY</sequence>
<proteinExistence type="predicted"/>
<evidence type="ECO:0000313" key="2">
    <source>
        <dbReference type="EMBL" id="OAI13339.1"/>
    </source>
</evidence>
<dbReference type="EMBL" id="LUUJ01000101">
    <property type="protein sequence ID" value="OAI13339.1"/>
    <property type="molecule type" value="Genomic_DNA"/>
</dbReference>
<feature type="signal peptide" evidence="1">
    <location>
        <begin position="1"/>
        <end position="23"/>
    </location>
</feature>
<reference evidence="2 3" key="1">
    <citation type="submission" date="2016-03" db="EMBL/GenBank/DDBJ databases">
        <authorList>
            <person name="Ploux O."/>
        </authorList>
    </citation>
    <scope>NUCLEOTIDE SEQUENCE [LARGE SCALE GENOMIC DNA]</scope>
    <source>
        <strain evidence="2 3">R-45378</strain>
    </source>
</reference>
<dbReference type="RefSeq" id="WP_082877740.1">
    <property type="nucleotide sequence ID" value="NZ_LUUJ01000101.1"/>
</dbReference>
<evidence type="ECO:0000256" key="1">
    <source>
        <dbReference type="SAM" id="SignalP"/>
    </source>
</evidence>
<feature type="chain" id="PRO_5008068862" evidence="1">
    <location>
        <begin position="24"/>
        <end position="105"/>
    </location>
</feature>
<name>A0A177N825_9GAMM</name>
<protein>
    <submittedName>
        <fullName evidence="2">Uncharacterized protein</fullName>
    </submittedName>
</protein>
<dbReference type="Proteomes" id="UP000077857">
    <property type="component" value="Unassembled WGS sequence"/>
</dbReference>